<gene>
    <name evidence="11" type="primary">qatC</name>
    <name evidence="11" type="ORF">Q9L42_020515</name>
</gene>
<evidence type="ECO:0000256" key="9">
    <source>
        <dbReference type="ARBA" id="ARBA00039149"/>
    </source>
</evidence>
<keyword evidence="4" id="KW-0547">Nucleotide-binding</keyword>
<evidence type="ECO:0000256" key="6">
    <source>
        <dbReference type="ARBA" id="ARBA00022833"/>
    </source>
</evidence>
<dbReference type="Proteomes" id="UP001225378">
    <property type="component" value="Plasmid unnamed2"/>
</dbReference>
<dbReference type="GO" id="GO:0008616">
    <property type="term" value="P:tRNA queuosine(34) biosynthetic process"/>
    <property type="evidence" value="ECO:0007669"/>
    <property type="project" value="UniProtKB-KW"/>
</dbReference>
<dbReference type="EC" id="6.3.4.20" evidence="9"/>
<evidence type="ECO:0000256" key="3">
    <source>
        <dbReference type="ARBA" id="ARBA00022723"/>
    </source>
</evidence>
<evidence type="ECO:0000313" key="12">
    <source>
        <dbReference type="Proteomes" id="UP001225378"/>
    </source>
</evidence>
<organism evidence="11 12">
    <name type="scientific">Methylomarinum roseum</name>
    <dbReference type="NCBI Taxonomy" id="3067653"/>
    <lineage>
        <taxon>Bacteria</taxon>
        <taxon>Pseudomonadati</taxon>
        <taxon>Pseudomonadota</taxon>
        <taxon>Gammaproteobacteria</taxon>
        <taxon>Methylococcales</taxon>
        <taxon>Methylococcaceae</taxon>
        <taxon>Methylomarinum</taxon>
    </lineage>
</organism>
<keyword evidence="7" id="KW-0067">ATP-binding</keyword>
<sequence length="439" mass="48873">MGALPVTRLVFHHNHQLLPPASDDLLPVQLYSLSGQTRGDISVIGNPVVDKIKRLGVRLSAQVMDFLTIALAVTAADSFVRRADASDGWTRQFSIQLPLHDPGRWQVLKKDLHKTLHFLSGDIWDFDFQEGGYPPPAPYRQRDRFHLVRLRGIDCVCLFSGGLDSAIGAIDLLEQSKSPLLVSHAYKGDKSHQDEIAKALKGRYARFEVNADPHLFNGETDITMRTRSINFLAFAAVGACAVQALTQENFVDLIVPENGFISLNAPLTSRRIGTLSTRTTHPHFIKSIQELFDAADISCRISNPYQFKTKGQMATECLNRELLKNVVSSTISCSHWKRTNQQCGVCVPCIIRRAALHAGGFNEETEYTYDKVADILNETDRRDDLLALSIAIAQRTTRKPVPWITDGGPLPPAQLMDFQKVFLEGLDEVHSFLKAEGAM</sequence>
<comment type="pathway">
    <text evidence="1">Purine metabolism; 7-cyano-7-deazaguanine biosynthesis.</text>
</comment>
<evidence type="ECO:0000256" key="1">
    <source>
        <dbReference type="ARBA" id="ARBA00005061"/>
    </source>
</evidence>
<comment type="catalytic activity">
    <reaction evidence="10">
        <text>7-carboxy-7-carbaguanine + NH4(+) + 2 ATP = 7-cyano-7-carbaguanine + 2 AMP + 2 diphosphate + 2 H(+)</text>
        <dbReference type="Rhea" id="RHEA:27982"/>
        <dbReference type="ChEBI" id="CHEBI:15378"/>
        <dbReference type="ChEBI" id="CHEBI:28938"/>
        <dbReference type="ChEBI" id="CHEBI:30616"/>
        <dbReference type="ChEBI" id="CHEBI:33019"/>
        <dbReference type="ChEBI" id="CHEBI:45075"/>
        <dbReference type="ChEBI" id="CHEBI:61036"/>
        <dbReference type="ChEBI" id="CHEBI:456215"/>
        <dbReference type="EC" id="6.3.4.20"/>
    </reaction>
</comment>
<keyword evidence="12" id="KW-1185">Reference proteome</keyword>
<geneLocation type="plasmid" evidence="11 12">
    <name>unnamed2</name>
</geneLocation>
<dbReference type="EMBL" id="CP157744">
    <property type="protein sequence ID" value="XBS22864.1"/>
    <property type="molecule type" value="Genomic_DNA"/>
</dbReference>
<dbReference type="KEGG" id="mech:Q9L42_020515"/>
<protein>
    <recommendedName>
        <fullName evidence="9">7-cyano-7-deazaguanine synthase</fullName>
        <ecNumber evidence="9">6.3.4.20</ecNumber>
    </recommendedName>
</protein>
<evidence type="ECO:0000256" key="7">
    <source>
        <dbReference type="ARBA" id="ARBA00022840"/>
    </source>
</evidence>
<evidence type="ECO:0000256" key="2">
    <source>
        <dbReference type="ARBA" id="ARBA00022598"/>
    </source>
</evidence>
<dbReference type="PANTHER" id="PTHR42914:SF1">
    <property type="entry name" value="7-CYANO-7-DEAZAGUANINE SYNTHASE"/>
    <property type="match status" value="1"/>
</dbReference>
<dbReference type="PANTHER" id="PTHR42914">
    <property type="entry name" value="7-CYANO-7-DEAZAGUANINE SYNTHASE"/>
    <property type="match status" value="1"/>
</dbReference>
<reference evidence="11 12" key="1">
    <citation type="journal article" date="2024" name="Microbiology">
        <title>Methylomarinum rosea sp. nov., a novel halophilic methanotrophic bacterium from the hypersaline Lake Elton.</title>
        <authorList>
            <person name="Suleimanov R.Z."/>
            <person name="Oshkin I.Y."/>
            <person name="Danilova O.V."/>
            <person name="Suzina N.E."/>
            <person name="Dedysh S.N."/>
        </authorList>
    </citation>
    <scope>NUCLEOTIDE SEQUENCE [LARGE SCALE GENOMIC DNA]</scope>
    <source>
        <strain evidence="11 12">Ch1-1</strain>
        <plasmid evidence="12">unnamed2</plasmid>
    </source>
</reference>
<dbReference type="RefSeq" id="WP_349432868.1">
    <property type="nucleotide sequence ID" value="NZ_CP157744.1"/>
</dbReference>
<evidence type="ECO:0000256" key="10">
    <source>
        <dbReference type="ARBA" id="ARBA00047890"/>
    </source>
</evidence>
<keyword evidence="5" id="KW-0671">Queuosine biosynthesis</keyword>
<evidence type="ECO:0000256" key="5">
    <source>
        <dbReference type="ARBA" id="ARBA00022785"/>
    </source>
</evidence>
<dbReference type="InterPro" id="IPR018317">
    <property type="entry name" value="QueC"/>
</dbReference>
<name>A0AAU7P0U8_9GAMM</name>
<dbReference type="AlphaFoldDB" id="A0AAU7P0U8"/>
<evidence type="ECO:0000256" key="4">
    <source>
        <dbReference type="ARBA" id="ARBA00022741"/>
    </source>
</evidence>
<keyword evidence="2" id="KW-0436">Ligase</keyword>
<dbReference type="GO" id="GO:0016874">
    <property type="term" value="F:ligase activity"/>
    <property type="evidence" value="ECO:0007669"/>
    <property type="project" value="UniProtKB-KW"/>
</dbReference>
<dbReference type="GO" id="GO:0005524">
    <property type="term" value="F:ATP binding"/>
    <property type="evidence" value="ECO:0007669"/>
    <property type="project" value="UniProtKB-KW"/>
</dbReference>
<evidence type="ECO:0000256" key="8">
    <source>
        <dbReference type="ARBA" id="ARBA00037993"/>
    </source>
</evidence>
<accession>A0AAU7P0U8</accession>
<keyword evidence="11" id="KW-0614">Plasmid</keyword>
<dbReference type="Pfam" id="PF06508">
    <property type="entry name" value="QueC"/>
    <property type="match status" value="1"/>
</dbReference>
<dbReference type="InterPro" id="IPR049676">
    <property type="entry name" value="QatC"/>
</dbReference>
<keyword evidence="6" id="KW-0862">Zinc</keyword>
<comment type="similarity">
    <text evidence="8">Belongs to the QueC family.</text>
</comment>
<evidence type="ECO:0000313" key="11">
    <source>
        <dbReference type="EMBL" id="XBS22864.1"/>
    </source>
</evidence>
<dbReference type="GO" id="GO:0046872">
    <property type="term" value="F:metal ion binding"/>
    <property type="evidence" value="ECO:0007669"/>
    <property type="project" value="UniProtKB-KW"/>
</dbReference>
<dbReference type="NCBIfam" id="NF041925">
    <property type="entry name" value="QatC"/>
    <property type="match status" value="1"/>
</dbReference>
<dbReference type="Gene3D" id="3.40.50.620">
    <property type="entry name" value="HUPs"/>
    <property type="match status" value="1"/>
</dbReference>
<dbReference type="InterPro" id="IPR014729">
    <property type="entry name" value="Rossmann-like_a/b/a_fold"/>
</dbReference>
<keyword evidence="3" id="KW-0479">Metal-binding</keyword>
<proteinExistence type="inferred from homology"/>
<dbReference type="SUPFAM" id="SSF52402">
    <property type="entry name" value="Adenine nucleotide alpha hydrolases-like"/>
    <property type="match status" value="1"/>
</dbReference>